<reference evidence="8" key="1">
    <citation type="submission" date="2022-03" db="EMBL/GenBank/DDBJ databases">
        <authorList>
            <person name="Sayadi A."/>
        </authorList>
    </citation>
    <scope>NUCLEOTIDE SEQUENCE</scope>
</reference>
<comment type="subcellular location">
    <subcellularLocation>
        <location evidence="1">Membrane</location>
        <topology evidence="1">Multi-pass membrane protein</topology>
    </subcellularLocation>
</comment>
<evidence type="ECO:0000313" key="8">
    <source>
        <dbReference type="EMBL" id="CAH1992533.1"/>
    </source>
</evidence>
<comment type="caution">
    <text evidence="8">The sequence shown here is derived from an EMBL/GenBank/DDBJ whole genome shotgun (WGS) entry which is preliminary data.</text>
</comment>
<evidence type="ECO:0000256" key="5">
    <source>
        <dbReference type="PROSITE-ProRule" id="PRU00581"/>
    </source>
</evidence>
<protein>
    <recommendedName>
        <fullName evidence="7">MARVEL domain-containing protein</fullName>
    </recommendedName>
</protein>
<feature type="transmembrane region" description="Helical" evidence="6">
    <location>
        <begin position="75"/>
        <end position="96"/>
    </location>
</feature>
<name>A0A9P0PN79_ACAOB</name>
<evidence type="ECO:0000259" key="7">
    <source>
        <dbReference type="PROSITE" id="PS51225"/>
    </source>
</evidence>
<dbReference type="PROSITE" id="PS51225">
    <property type="entry name" value="MARVEL"/>
    <property type="match status" value="1"/>
</dbReference>
<accession>A0A9P0PN79</accession>
<organism evidence="8 9">
    <name type="scientific">Acanthoscelides obtectus</name>
    <name type="common">Bean weevil</name>
    <name type="synonym">Bruchus obtectus</name>
    <dbReference type="NCBI Taxonomy" id="200917"/>
    <lineage>
        <taxon>Eukaryota</taxon>
        <taxon>Metazoa</taxon>
        <taxon>Ecdysozoa</taxon>
        <taxon>Arthropoda</taxon>
        <taxon>Hexapoda</taxon>
        <taxon>Insecta</taxon>
        <taxon>Pterygota</taxon>
        <taxon>Neoptera</taxon>
        <taxon>Endopterygota</taxon>
        <taxon>Coleoptera</taxon>
        <taxon>Polyphaga</taxon>
        <taxon>Cucujiformia</taxon>
        <taxon>Chrysomeloidea</taxon>
        <taxon>Chrysomelidae</taxon>
        <taxon>Bruchinae</taxon>
        <taxon>Bruchini</taxon>
        <taxon>Acanthoscelides</taxon>
    </lineage>
</organism>
<keyword evidence="9" id="KW-1185">Reference proteome</keyword>
<sequence>MNAREKDDSLAFLTSKDCMCQVDKRIVRSICRMVAHGIEYLCTHIGQCKVVEIAFCISVLALEGGVWHETVLDGLFAVAIAGLIVSLALLILSIFLGYTLDSYLVCQAIPLLLLGILSVVFGIYTAVEYEERKDTLLIAGIFGFVTGCVYIIDAFLAFKNYY</sequence>
<evidence type="ECO:0000256" key="2">
    <source>
        <dbReference type="ARBA" id="ARBA00022692"/>
    </source>
</evidence>
<gene>
    <name evidence="8" type="ORF">ACAOBT_LOCUS20921</name>
</gene>
<feature type="transmembrane region" description="Helical" evidence="6">
    <location>
        <begin position="136"/>
        <end position="158"/>
    </location>
</feature>
<keyword evidence="3 6" id="KW-1133">Transmembrane helix</keyword>
<evidence type="ECO:0000256" key="3">
    <source>
        <dbReference type="ARBA" id="ARBA00022989"/>
    </source>
</evidence>
<dbReference type="EMBL" id="CAKOFQ010007146">
    <property type="protein sequence ID" value="CAH1992533.1"/>
    <property type="molecule type" value="Genomic_DNA"/>
</dbReference>
<keyword evidence="4 5" id="KW-0472">Membrane</keyword>
<evidence type="ECO:0000313" key="9">
    <source>
        <dbReference type="Proteomes" id="UP001152888"/>
    </source>
</evidence>
<evidence type="ECO:0000256" key="6">
    <source>
        <dbReference type="SAM" id="Phobius"/>
    </source>
</evidence>
<evidence type="ECO:0000256" key="4">
    <source>
        <dbReference type="ARBA" id="ARBA00023136"/>
    </source>
</evidence>
<feature type="transmembrane region" description="Helical" evidence="6">
    <location>
        <begin position="103"/>
        <end position="124"/>
    </location>
</feature>
<dbReference type="AlphaFoldDB" id="A0A9P0PN79"/>
<dbReference type="InterPro" id="IPR008253">
    <property type="entry name" value="Marvel"/>
</dbReference>
<proteinExistence type="predicted"/>
<feature type="domain" description="MARVEL" evidence="7">
    <location>
        <begin position="40"/>
        <end position="162"/>
    </location>
</feature>
<dbReference type="Proteomes" id="UP001152888">
    <property type="component" value="Unassembled WGS sequence"/>
</dbReference>
<dbReference type="OrthoDB" id="10445309at2759"/>
<evidence type="ECO:0000256" key="1">
    <source>
        <dbReference type="ARBA" id="ARBA00004141"/>
    </source>
</evidence>
<dbReference type="GO" id="GO:0016020">
    <property type="term" value="C:membrane"/>
    <property type="evidence" value="ECO:0007669"/>
    <property type="project" value="UniProtKB-SubCell"/>
</dbReference>
<keyword evidence="2 5" id="KW-0812">Transmembrane</keyword>